<sequence length="170" mass="18365">MSTHAPNELAAARVKMHSLRLELDDTRGDVESKDWTEDDNKQEIDRPELEKSNRERGMAAWEAEKTRVLAHATPSPPSRHHLLSSPIEKQSRSQRETSVRAGASRAPGSGNVLDEDETSIPRLPRSSFQTSAQSAQGDAPSFSTPAQPSSDPTVAGAVHSADADGGEESE</sequence>
<evidence type="ECO:0000313" key="3">
    <source>
        <dbReference type="Proteomes" id="UP000316270"/>
    </source>
</evidence>
<protein>
    <submittedName>
        <fullName evidence="2">Uncharacterized protein</fullName>
    </submittedName>
</protein>
<feature type="compositionally biased region" description="Basic and acidic residues" evidence="1">
    <location>
        <begin position="89"/>
        <end position="98"/>
    </location>
</feature>
<gene>
    <name evidence="2" type="ORF">FKW77_000545</name>
</gene>
<dbReference type="AlphaFoldDB" id="A0A517L0P2"/>
<feature type="compositionally biased region" description="Polar residues" evidence="1">
    <location>
        <begin position="126"/>
        <end position="152"/>
    </location>
</feature>
<evidence type="ECO:0000313" key="2">
    <source>
        <dbReference type="EMBL" id="QDS69203.1"/>
    </source>
</evidence>
<accession>A0A517L0P2</accession>
<dbReference type="Proteomes" id="UP000316270">
    <property type="component" value="Chromosome 3"/>
</dbReference>
<keyword evidence="3" id="KW-1185">Reference proteome</keyword>
<proteinExistence type="predicted"/>
<feature type="region of interest" description="Disordered" evidence="1">
    <location>
        <begin position="24"/>
        <end position="170"/>
    </location>
</feature>
<organism evidence="2 3">
    <name type="scientific">Venturia effusa</name>
    <dbReference type="NCBI Taxonomy" id="50376"/>
    <lineage>
        <taxon>Eukaryota</taxon>
        <taxon>Fungi</taxon>
        <taxon>Dikarya</taxon>
        <taxon>Ascomycota</taxon>
        <taxon>Pezizomycotina</taxon>
        <taxon>Dothideomycetes</taxon>
        <taxon>Pleosporomycetidae</taxon>
        <taxon>Venturiales</taxon>
        <taxon>Venturiaceae</taxon>
        <taxon>Venturia</taxon>
    </lineage>
</organism>
<dbReference type="EMBL" id="CP042187">
    <property type="protein sequence ID" value="QDS69203.1"/>
    <property type="molecule type" value="Genomic_DNA"/>
</dbReference>
<feature type="compositionally biased region" description="Basic and acidic residues" evidence="1">
    <location>
        <begin position="24"/>
        <end position="67"/>
    </location>
</feature>
<name>A0A517L0P2_9PEZI</name>
<reference evidence="2 3" key="1">
    <citation type="submission" date="2019-07" db="EMBL/GenBank/DDBJ databases">
        <title>Finished genome of Venturia effusa.</title>
        <authorList>
            <person name="Young C.A."/>
            <person name="Cox M.P."/>
            <person name="Ganley A.R.D."/>
            <person name="David W.J."/>
        </authorList>
    </citation>
    <scope>NUCLEOTIDE SEQUENCE [LARGE SCALE GENOMIC DNA]</scope>
    <source>
        <strain evidence="3">albino</strain>
    </source>
</reference>
<evidence type="ECO:0000256" key="1">
    <source>
        <dbReference type="SAM" id="MobiDB-lite"/>
    </source>
</evidence>